<accession>A0A848K9D4</accession>
<keyword evidence="4" id="KW-1185">Reference proteome</keyword>
<evidence type="ECO:0000259" key="2">
    <source>
        <dbReference type="PROSITE" id="PS50937"/>
    </source>
</evidence>
<keyword evidence="1" id="KW-0238">DNA-binding</keyword>
<sequence length="237" mass="26271">MSRIGCYPAAVAEFTIGELSEHTGVATRTIRYYQSIGLLTKPARNGKEALYTDRHAERLQLIADMRARRMKLDAIADVFESDALTRNSAADWLGLDNLRVGPWSESRSRSYDEATLTELLGDRRAEILDDLVAENYLHFAQGQWHVDDFPVFKAALVLYDAGVSVAVAARMRKVLRTRLASLADELVDVVESEAGAGYAGEGTATDLAQHLDRFRPIAWESAGDVLAQEIDRAISER</sequence>
<dbReference type="AlphaFoldDB" id="A0A848K9D4"/>
<dbReference type="PANTHER" id="PTHR30204:SF93">
    <property type="entry name" value="HTH MERR-TYPE DOMAIN-CONTAINING PROTEIN"/>
    <property type="match status" value="1"/>
</dbReference>
<reference evidence="3 4" key="1">
    <citation type="submission" date="2019-05" db="EMBL/GenBank/DDBJ databases">
        <authorList>
            <person name="Lee S.D."/>
        </authorList>
    </citation>
    <scope>NUCLEOTIDE SEQUENCE [LARGE SCALE GENOMIC DNA]</scope>
    <source>
        <strain evidence="3 4">YC2-7</strain>
    </source>
</reference>
<dbReference type="PROSITE" id="PS00552">
    <property type="entry name" value="HTH_MERR_1"/>
    <property type="match status" value="1"/>
</dbReference>
<dbReference type="SMART" id="SM00422">
    <property type="entry name" value="HTH_MERR"/>
    <property type="match status" value="1"/>
</dbReference>
<reference evidence="3 4" key="2">
    <citation type="submission" date="2020-06" db="EMBL/GenBank/DDBJ databases">
        <title>Antribacter stalactiti gen. nov., sp. nov., a new member of the family Nacardiaceae isolated from a cave.</title>
        <authorList>
            <person name="Kim I.S."/>
        </authorList>
    </citation>
    <scope>NUCLEOTIDE SEQUENCE [LARGE SCALE GENOMIC DNA]</scope>
    <source>
        <strain evidence="3 4">YC2-7</strain>
    </source>
</reference>
<dbReference type="Pfam" id="PF13411">
    <property type="entry name" value="MerR_1"/>
    <property type="match status" value="1"/>
</dbReference>
<evidence type="ECO:0000313" key="3">
    <source>
        <dbReference type="EMBL" id="NMN94266.1"/>
    </source>
</evidence>
<dbReference type="InterPro" id="IPR047057">
    <property type="entry name" value="MerR_fam"/>
</dbReference>
<gene>
    <name evidence="3" type="ORF">FGL95_04340</name>
</gene>
<evidence type="ECO:0000313" key="4">
    <source>
        <dbReference type="Proteomes" id="UP000535543"/>
    </source>
</evidence>
<dbReference type="InterPro" id="IPR009061">
    <property type="entry name" value="DNA-bd_dom_put_sf"/>
</dbReference>
<dbReference type="Gene3D" id="1.10.1660.10">
    <property type="match status" value="1"/>
</dbReference>
<dbReference type="EMBL" id="VCQU01000001">
    <property type="protein sequence ID" value="NMN94266.1"/>
    <property type="molecule type" value="Genomic_DNA"/>
</dbReference>
<feature type="domain" description="HTH merR-type" evidence="2">
    <location>
        <begin position="13"/>
        <end position="81"/>
    </location>
</feature>
<dbReference type="PROSITE" id="PS50937">
    <property type="entry name" value="HTH_MERR_2"/>
    <property type="match status" value="1"/>
</dbReference>
<protein>
    <submittedName>
        <fullName evidence="3">MerR family transcriptional regulator</fullName>
    </submittedName>
</protein>
<dbReference type="PANTHER" id="PTHR30204">
    <property type="entry name" value="REDOX-CYCLING DRUG-SENSING TRANSCRIPTIONAL ACTIVATOR SOXR"/>
    <property type="match status" value="1"/>
</dbReference>
<evidence type="ECO:0000256" key="1">
    <source>
        <dbReference type="ARBA" id="ARBA00023125"/>
    </source>
</evidence>
<comment type="caution">
    <text evidence="3">The sequence shown here is derived from an EMBL/GenBank/DDBJ whole genome shotgun (WGS) entry which is preliminary data.</text>
</comment>
<dbReference type="Proteomes" id="UP000535543">
    <property type="component" value="Unassembled WGS sequence"/>
</dbReference>
<dbReference type="GO" id="GO:0003677">
    <property type="term" value="F:DNA binding"/>
    <property type="evidence" value="ECO:0007669"/>
    <property type="project" value="UniProtKB-KW"/>
</dbReference>
<organism evidence="3 4">
    <name type="scientific">Antrihabitans stalactiti</name>
    <dbReference type="NCBI Taxonomy" id="2584121"/>
    <lineage>
        <taxon>Bacteria</taxon>
        <taxon>Bacillati</taxon>
        <taxon>Actinomycetota</taxon>
        <taxon>Actinomycetes</taxon>
        <taxon>Mycobacteriales</taxon>
        <taxon>Nocardiaceae</taxon>
        <taxon>Antrihabitans</taxon>
    </lineage>
</organism>
<dbReference type="GO" id="GO:0003700">
    <property type="term" value="F:DNA-binding transcription factor activity"/>
    <property type="evidence" value="ECO:0007669"/>
    <property type="project" value="InterPro"/>
</dbReference>
<name>A0A848K9D4_9NOCA</name>
<dbReference type="InterPro" id="IPR000551">
    <property type="entry name" value="MerR-type_HTH_dom"/>
</dbReference>
<proteinExistence type="predicted"/>
<dbReference type="SUPFAM" id="SSF46955">
    <property type="entry name" value="Putative DNA-binding domain"/>
    <property type="match status" value="1"/>
</dbReference>